<dbReference type="Pfam" id="PF13858">
    <property type="entry name" value="DUF4199"/>
    <property type="match status" value="1"/>
</dbReference>
<dbReference type="InterPro" id="IPR025250">
    <property type="entry name" value="DUF4199"/>
</dbReference>
<evidence type="ECO:0000313" key="3">
    <source>
        <dbReference type="Proteomes" id="UP000002215"/>
    </source>
</evidence>
<keyword evidence="1" id="KW-1133">Transmembrane helix</keyword>
<name>A0A979G4K6_CHIPD</name>
<dbReference type="RefSeq" id="WP_012790762.1">
    <property type="nucleotide sequence ID" value="NC_013132.1"/>
</dbReference>
<feature type="transmembrane region" description="Helical" evidence="1">
    <location>
        <begin position="152"/>
        <end position="173"/>
    </location>
</feature>
<keyword evidence="1" id="KW-0472">Membrane</keyword>
<feature type="transmembrane region" description="Helical" evidence="1">
    <location>
        <begin position="12"/>
        <end position="30"/>
    </location>
</feature>
<evidence type="ECO:0000256" key="1">
    <source>
        <dbReference type="SAM" id="Phobius"/>
    </source>
</evidence>
<dbReference type="AlphaFoldDB" id="A0A979G4K6"/>
<evidence type="ECO:0000313" key="2">
    <source>
        <dbReference type="EMBL" id="ACU60586.1"/>
    </source>
</evidence>
<sequence length="179" mass="19610">MSNATYPNPGIKWGLIAAVVVIATGIALYYTDQPTFFSLKFNFIQLLICAIAGLLAGLEQKKHQGGFIGFKAGLQPIFATFVIGTLAGTALTYIIVNFVDPELPARMKAMDLKMLEEMSKTHQGPGVTEADLDARLTELKQSDYSITFVRSILSYFTGLFLDFVIAAILAVVIRRKRIA</sequence>
<proteinExistence type="predicted"/>
<dbReference type="EMBL" id="CP001699">
    <property type="protein sequence ID" value="ACU60586.1"/>
    <property type="molecule type" value="Genomic_DNA"/>
</dbReference>
<dbReference type="KEGG" id="cpi:Cpin_3118"/>
<gene>
    <name evidence="2" type="ordered locus">Cpin_3118</name>
</gene>
<evidence type="ECO:0008006" key="4">
    <source>
        <dbReference type="Google" id="ProtNLM"/>
    </source>
</evidence>
<protein>
    <recommendedName>
        <fullName evidence="4">DUF4199 domain-containing protein</fullName>
    </recommendedName>
</protein>
<reference evidence="2 3" key="2">
    <citation type="journal article" date="2010" name="Stand. Genomic Sci.">
        <title>Complete genome sequence of Chitinophaga pinensis type strain (UQM 2034).</title>
        <authorList>
            <person name="Glavina Del Rio T."/>
            <person name="Abt B."/>
            <person name="Spring S."/>
            <person name="Lapidus A."/>
            <person name="Nolan M."/>
            <person name="Tice H."/>
            <person name="Copeland A."/>
            <person name="Cheng J.F."/>
            <person name="Chen F."/>
            <person name="Bruce D."/>
            <person name="Goodwin L."/>
            <person name="Pitluck S."/>
            <person name="Ivanova N."/>
            <person name="Mavromatis K."/>
            <person name="Mikhailova N."/>
            <person name="Pati A."/>
            <person name="Chen A."/>
            <person name="Palaniappan K."/>
            <person name="Land M."/>
            <person name="Hauser L."/>
            <person name="Chang Y.J."/>
            <person name="Jeffries C.D."/>
            <person name="Chain P."/>
            <person name="Saunders E."/>
            <person name="Detter J.C."/>
            <person name="Brettin T."/>
            <person name="Rohde M."/>
            <person name="Goker M."/>
            <person name="Bristow J."/>
            <person name="Eisen J.A."/>
            <person name="Markowitz V."/>
            <person name="Hugenholtz P."/>
            <person name="Kyrpides N.C."/>
            <person name="Klenk H.P."/>
            <person name="Lucas S."/>
        </authorList>
    </citation>
    <scope>NUCLEOTIDE SEQUENCE [LARGE SCALE GENOMIC DNA]</scope>
    <source>
        <strain evidence="3">ATCC 43595 / DSM 2588 / LMG 13176 / NBRC 15968 / NCIMB 11800 / UQM 2034</strain>
    </source>
</reference>
<keyword evidence="1" id="KW-0812">Transmembrane</keyword>
<dbReference type="OrthoDB" id="660361at2"/>
<feature type="transmembrane region" description="Helical" evidence="1">
    <location>
        <begin position="36"/>
        <end position="56"/>
    </location>
</feature>
<organism evidence="2 3">
    <name type="scientific">Chitinophaga pinensis (strain ATCC 43595 / DSM 2588 / LMG 13176 / NBRC 15968 / NCIMB 11800 / UQM 2034)</name>
    <dbReference type="NCBI Taxonomy" id="485918"/>
    <lineage>
        <taxon>Bacteria</taxon>
        <taxon>Pseudomonadati</taxon>
        <taxon>Bacteroidota</taxon>
        <taxon>Chitinophagia</taxon>
        <taxon>Chitinophagales</taxon>
        <taxon>Chitinophagaceae</taxon>
        <taxon>Chitinophaga</taxon>
    </lineage>
</organism>
<feature type="transmembrane region" description="Helical" evidence="1">
    <location>
        <begin position="77"/>
        <end position="99"/>
    </location>
</feature>
<reference evidence="3" key="1">
    <citation type="submission" date="2009-08" db="EMBL/GenBank/DDBJ databases">
        <title>The complete genome of Chitinophaga pinensis DSM 2588.</title>
        <authorList>
            <consortium name="US DOE Joint Genome Institute (JGI-PGF)"/>
            <person name="Lucas S."/>
            <person name="Copeland A."/>
            <person name="Lapidus A."/>
            <person name="Glavina del Rio T."/>
            <person name="Dalin E."/>
            <person name="Tice H."/>
            <person name="Bruce D."/>
            <person name="Goodwin L."/>
            <person name="Pitluck S."/>
            <person name="Kyrpides N."/>
            <person name="Mavromatis K."/>
            <person name="Ivanova N."/>
            <person name="Mikhailova N."/>
            <person name="Sims D."/>
            <person name="Meinche L."/>
            <person name="Brettin T."/>
            <person name="Detter J.C."/>
            <person name="Han C."/>
            <person name="Larimer F."/>
            <person name="Land M."/>
            <person name="Hauser L."/>
            <person name="Markowitz V."/>
            <person name="Cheng J.-F."/>
            <person name="Hugenholtz P."/>
            <person name="Woyke T."/>
            <person name="Wu D."/>
            <person name="Spring S."/>
            <person name="Klenk H.-P."/>
            <person name="Eisen J.A."/>
        </authorList>
    </citation>
    <scope>NUCLEOTIDE SEQUENCE [LARGE SCALE GENOMIC DNA]</scope>
    <source>
        <strain evidence="3">ATCC 43595 / DSM 2588 / LMG 13176 / NBRC 15968 / NCIMB 11800 / UQM 2034</strain>
    </source>
</reference>
<accession>A0A979G4K6</accession>
<dbReference type="Proteomes" id="UP000002215">
    <property type="component" value="Chromosome"/>
</dbReference>